<keyword evidence="3" id="KW-1185">Reference proteome</keyword>
<dbReference type="eggNOG" id="ENOG502SJA0">
    <property type="taxonomic scope" value="Eukaryota"/>
</dbReference>
<dbReference type="OMA" id="THMTQEI"/>
<proteinExistence type="predicted"/>
<sequence>MGFGLSDIISCATLAWHIYNIGFSKYESAKQEYADFGNDIRRFAEGLASIRDAVEKAQEQMPSLRSHEWDLSTFQSIVGDFAGTTKQCEDLVLRNSKFERDGLGFVRNISWSLGLAERVRSLRIRVSFHCSKVIFLLKPLELKIYADIQQRIILMHGDLVGRLNEIKGLLLGDVREETGTTRLPLSALPLVPEYLSEKFKATAMDTRPIEPFPLAEGIDAVAFYFEESTRKFRSFAPLMLTPEPTQYLNLMKCVWIIEKIKSHPSFDLACKDILWKTYVHELESKIISETERFATAESPLQAPQPSDILREPEGNFNIWVDFGDADPFPTLTEPDGFEQKIFEAPLPDVSQSRKQDIMVFRLDETRLRLVRVVTSTISKHKEVEGHEIDAQKVHFVPFYAFPKKSDSALSIGWRATGCDQRSQALTFNHISHLHQLQQAITNFGVVHDSEGVAEVRIKESSFMSGIKTIGTSGRVQIWTHRAPQSPLRFPLVADTVLSHGSSPQDSISPSSAQRAISPNGAGHDSTSTEFSSQAPSTDSWAKTYAASENPSSEIQQAGRRALLRYPVSSQIVIFAASMVDGKETTRFISIPVTEITRLSPGNCDCNKPSKSCLRIVIKCANKLDVKIYDTEGHDERWNLAVLRSPEHIDVRQGLEVIKGAKFVTLDFESAENREDFTNAFETASQIMQNRVESYWRDKGKLSKQFVKPHYNIAPR</sequence>
<accession>U1GM80</accession>
<feature type="region of interest" description="Disordered" evidence="1">
    <location>
        <begin position="500"/>
        <end position="551"/>
    </location>
</feature>
<evidence type="ECO:0000313" key="3">
    <source>
        <dbReference type="Proteomes" id="UP000019373"/>
    </source>
</evidence>
<dbReference type="Proteomes" id="UP000019373">
    <property type="component" value="Unassembled WGS sequence"/>
</dbReference>
<evidence type="ECO:0000313" key="2">
    <source>
        <dbReference type="EMBL" id="ERF73016.1"/>
    </source>
</evidence>
<name>U1GM80_ENDPU</name>
<organism evidence="2 3">
    <name type="scientific">Endocarpon pusillum (strain Z07020 / HMAS-L-300199)</name>
    <name type="common">Lichen-forming fungus</name>
    <dbReference type="NCBI Taxonomy" id="1263415"/>
    <lineage>
        <taxon>Eukaryota</taxon>
        <taxon>Fungi</taxon>
        <taxon>Dikarya</taxon>
        <taxon>Ascomycota</taxon>
        <taxon>Pezizomycotina</taxon>
        <taxon>Eurotiomycetes</taxon>
        <taxon>Chaetothyriomycetidae</taxon>
        <taxon>Verrucariales</taxon>
        <taxon>Verrucariaceae</taxon>
        <taxon>Endocarpon</taxon>
    </lineage>
</organism>
<evidence type="ECO:0000256" key="1">
    <source>
        <dbReference type="SAM" id="MobiDB-lite"/>
    </source>
</evidence>
<gene>
    <name evidence="2" type="ORF">EPUS_07110</name>
</gene>
<feature type="compositionally biased region" description="Low complexity" evidence="1">
    <location>
        <begin position="500"/>
        <end position="511"/>
    </location>
</feature>
<dbReference type="HOGENOM" id="CLU_006866_0_0_1"/>
<feature type="compositionally biased region" description="Polar residues" evidence="1">
    <location>
        <begin position="524"/>
        <end position="551"/>
    </location>
</feature>
<dbReference type="RefSeq" id="XP_007801331.1">
    <property type="nucleotide sequence ID" value="XM_007803140.1"/>
</dbReference>
<dbReference type="OrthoDB" id="5400409at2759"/>
<dbReference type="GeneID" id="19241997"/>
<dbReference type="AlphaFoldDB" id="U1GM80"/>
<dbReference type="EMBL" id="KE721000">
    <property type="protein sequence ID" value="ERF73016.1"/>
    <property type="molecule type" value="Genomic_DNA"/>
</dbReference>
<protein>
    <submittedName>
        <fullName evidence="2">Uncharacterized protein</fullName>
    </submittedName>
</protein>
<reference evidence="3" key="1">
    <citation type="journal article" date="2014" name="BMC Genomics">
        <title>Genome characteristics reveal the impact of lichenization on lichen-forming fungus Endocarpon pusillum Hedwig (Verrucariales, Ascomycota).</title>
        <authorList>
            <person name="Wang Y.-Y."/>
            <person name="Liu B."/>
            <person name="Zhang X.-Y."/>
            <person name="Zhou Q.-M."/>
            <person name="Zhang T."/>
            <person name="Li H."/>
            <person name="Yu Y.-F."/>
            <person name="Zhang X.-L."/>
            <person name="Hao X.-Y."/>
            <person name="Wang M."/>
            <person name="Wang L."/>
            <person name="Wei J.-C."/>
        </authorList>
    </citation>
    <scope>NUCLEOTIDE SEQUENCE [LARGE SCALE GENOMIC DNA]</scope>
    <source>
        <strain evidence="3">Z07020 / HMAS-L-300199</strain>
    </source>
</reference>